<name>A0A523QJG1_UNCAE</name>
<evidence type="ECO:0000259" key="1">
    <source>
        <dbReference type="Pfam" id="PF03190"/>
    </source>
</evidence>
<evidence type="ECO:0000313" key="2">
    <source>
        <dbReference type="EMBL" id="TES85758.1"/>
    </source>
</evidence>
<dbReference type="PANTHER" id="PTHR42899">
    <property type="entry name" value="SPERMATOGENESIS-ASSOCIATED PROTEIN 20"/>
    <property type="match status" value="1"/>
</dbReference>
<gene>
    <name evidence="2" type="ORF">E3J95_03685</name>
</gene>
<dbReference type="AlphaFoldDB" id="A0A523QJG1"/>
<feature type="non-terminal residue" evidence="2">
    <location>
        <position position="303"/>
    </location>
</feature>
<dbReference type="Proteomes" id="UP000320781">
    <property type="component" value="Unassembled WGS sequence"/>
</dbReference>
<dbReference type="InterPro" id="IPR036249">
    <property type="entry name" value="Thioredoxin-like_sf"/>
</dbReference>
<feature type="domain" description="Spermatogenesis-associated protein 20-like TRX" evidence="1">
    <location>
        <begin position="3"/>
        <end position="158"/>
    </location>
</feature>
<dbReference type="CDD" id="cd02955">
    <property type="entry name" value="SSP411"/>
    <property type="match status" value="1"/>
</dbReference>
<dbReference type="Gene3D" id="3.40.30.10">
    <property type="entry name" value="Glutaredoxin"/>
    <property type="match status" value="1"/>
</dbReference>
<dbReference type="InterPro" id="IPR012341">
    <property type="entry name" value="6hp_glycosidase-like_sf"/>
</dbReference>
<organism evidence="2 3">
    <name type="scientific">Aerophobetes bacterium</name>
    <dbReference type="NCBI Taxonomy" id="2030807"/>
    <lineage>
        <taxon>Bacteria</taxon>
        <taxon>Candidatus Aerophobota</taxon>
    </lineage>
</organism>
<protein>
    <submittedName>
        <fullName evidence="2">Thioredoxin domain-containing protein</fullName>
    </submittedName>
</protein>
<proteinExistence type="predicted"/>
<dbReference type="Pfam" id="PF03190">
    <property type="entry name" value="Thioredox_DsbH"/>
    <property type="match status" value="1"/>
</dbReference>
<dbReference type="PANTHER" id="PTHR42899:SF1">
    <property type="entry name" value="SPERMATOGENESIS-ASSOCIATED PROTEIN 20"/>
    <property type="match status" value="1"/>
</dbReference>
<dbReference type="InterPro" id="IPR004879">
    <property type="entry name" value="Ssp411-like_TRX"/>
</dbReference>
<dbReference type="InterPro" id="IPR024705">
    <property type="entry name" value="Ssp411"/>
</dbReference>
<dbReference type="Gene3D" id="1.50.10.10">
    <property type="match status" value="1"/>
</dbReference>
<comment type="caution">
    <text evidence="2">The sequence shown here is derived from an EMBL/GenBank/DDBJ whole genome shotgun (WGS) entry which is preliminary data.</text>
</comment>
<dbReference type="SUPFAM" id="SSF52833">
    <property type="entry name" value="Thioredoxin-like"/>
    <property type="match status" value="1"/>
</dbReference>
<dbReference type="InterPro" id="IPR008928">
    <property type="entry name" value="6-hairpin_glycosidase_sf"/>
</dbReference>
<accession>A0A523QJG1</accession>
<sequence length="303" mass="35165">MYEKSPYLLQHAENPVNWYPWGEEAFQRAKKEDKPIFLSIGYATCHWCHVMAHESFEDEEVARLLNNYYIAIKVDREERPDIDQIYMTVCQALTGRGGWPLSIFMTPEGSPFFAGTYFPKWSRMGMSGFVDVLKQIATMWGSDRARITKTSEEITRSIQPRPDSSTLVYTLGLETLKKGHIQFERTFDPSWGGFGTAPKFPTPHHLTFLLRWHKRSNGSRALEMVDKTLDAMRRGGIFDQIGFGFHRYSVDERWLVPHFEKMLYDQALLAMAYTEAYQVTGKIRFAEVAREIFAYVLRDMVAP</sequence>
<dbReference type="GO" id="GO:0005975">
    <property type="term" value="P:carbohydrate metabolic process"/>
    <property type="evidence" value="ECO:0007669"/>
    <property type="project" value="InterPro"/>
</dbReference>
<dbReference type="SUPFAM" id="SSF48208">
    <property type="entry name" value="Six-hairpin glycosidases"/>
    <property type="match status" value="1"/>
</dbReference>
<evidence type="ECO:0000313" key="3">
    <source>
        <dbReference type="Proteomes" id="UP000320781"/>
    </source>
</evidence>
<reference evidence="2 3" key="1">
    <citation type="submission" date="2019-03" db="EMBL/GenBank/DDBJ databases">
        <title>Metabolic potential of uncultured bacteria and archaea associated with petroleum seepage in deep-sea sediments.</title>
        <authorList>
            <person name="Dong X."/>
            <person name="Hubert C."/>
        </authorList>
    </citation>
    <scope>NUCLEOTIDE SEQUENCE [LARGE SCALE GENOMIC DNA]</scope>
    <source>
        <strain evidence="2">E44_bin92</strain>
    </source>
</reference>
<dbReference type="EMBL" id="SOKU01000175">
    <property type="protein sequence ID" value="TES85758.1"/>
    <property type="molecule type" value="Genomic_DNA"/>
</dbReference>